<reference evidence="1 2" key="1">
    <citation type="submission" date="2019-03" db="EMBL/GenBank/DDBJ databases">
        <title>Genomic Encyclopedia of Archaeal and Bacterial Type Strains, Phase II (KMG-II): from individual species to whole genera.</title>
        <authorList>
            <person name="Goeker M."/>
        </authorList>
    </citation>
    <scope>NUCLEOTIDE SEQUENCE [LARGE SCALE GENOMIC DNA]</scope>
    <source>
        <strain evidence="1 2">DSM 21537</strain>
    </source>
</reference>
<organism evidence="1 2">
    <name type="scientific">Leptospira meyeri</name>
    <dbReference type="NCBI Taxonomy" id="29508"/>
    <lineage>
        <taxon>Bacteria</taxon>
        <taxon>Pseudomonadati</taxon>
        <taxon>Spirochaetota</taxon>
        <taxon>Spirochaetia</taxon>
        <taxon>Leptospirales</taxon>
        <taxon>Leptospiraceae</taxon>
        <taxon>Leptospira</taxon>
    </lineage>
</organism>
<dbReference type="GeneID" id="79827881"/>
<gene>
    <name evidence="1" type="ORF">CLV96_2594</name>
</gene>
<dbReference type="STRING" id="1193051.LEP1GSC017_1409"/>
<dbReference type="AlphaFoldDB" id="A0A4R8MVD8"/>
<dbReference type="Proteomes" id="UP000294684">
    <property type="component" value="Unassembled WGS sequence"/>
</dbReference>
<keyword evidence="2" id="KW-1185">Reference proteome</keyword>
<protein>
    <submittedName>
        <fullName evidence="1">Outer membrane protein (TIGR04327 family)</fullName>
    </submittedName>
</protein>
<accession>A0A4R8MVD8</accession>
<dbReference type="NCBIfam" id="TIGR04327">
    <property type="entry name" value="OMP_LA_2444"/>
    <property type="match status" value="1"/>
</dbReference>
<dbReference type="EMBL" id="SORO01000001">
    <property type="protein sequence ID" value="TDY73559.1"/>
    <property type="molecule type" value="Genomic_DNA"/>
</dbReference>
<evidence type="ECO:0000313" key="1">
    <source>
        <dbReference type="EMBL" id="TDY73559.1"/>
    </source>
</evidence>
<dbReference type="InterPro" id="IPR027614">
    <property type="entry name" value="OMP_Lepto"/>
</dbReference>
<name>A0A4R8MVD8_LEPME</name>
<proteinExistence type="predicted"/>
<comment type="caution">
    <text evidence="1">The sequence shown here is derived from an EMBL/GenBank/DDBJ whole genome shotgun (WGS) entry which is preliminary data.</text>
</comment>
<sequence length="322" mass="37349">MKQNLIYIFLVSVSSMIFAEGDGRETERPVPEGNSKNSEWSLLLKRQTYHYLPYEYSSLTDKNESILPTRSSSALKENGKVLIPFVFSYENLEKGFKVDLSYFEIEIVNANTLLYQQSTQGGNLSRFYLSPTARSEFELNFYKTFTPTKDWKLNLGGGVRNINRYLYGNYLGQGTFKEYFFTYGPQVSVQTIYQLNQYFAFHLTMDLFYTQGTRFFKQPNLMEDRFQYSLSTAGTEGIFRGYELDGSLSYSFHPNMKFFVGYNLVVSKFSYLHYNDIQLKQGTENLGSQNPSLAGVWEMNLPQKSENFDVLRGIYLGMRVSF</sequence>
<dbReference type="RefSeq" id="WP_004787434.1">
    <property type="nucleotide sequence ID" value="NZ_RQGE01000006.1"/>
</dbReference>
<dbReference type="OrthoDB" id="342691at2"/>
<evidence type="ECO:0000313" key="2">
    <source>
        <dbReference type="Proteomes" id="UP000294684"/>
    </source>
</evidence>